<reference evidence="1" key="1">
    <citation type="journal article" date="2015" name="Nature">
        <title>Complex archaea that bridge the gap between prokaryotes and eukaryotes.</title>
        <authorList>
            <person name="Spang A."/>
            <person name="Saw J.H."/>
            <person name="Jorgensen S.L."/>
            <person name="Zaremba-Niedzwiedzka K."/>
            <person name="Martijn J."/>
            <person name="Lind A.E."/>
            <person name="van Eijk R."/>
            <person name="Schleper C."/>
            <person name="Guy L."/>
            <person name="Ettema T.J."/>
        </authorList>
    </citation>
    <scope>NUCLEOTIDE SEQUENCE</scope>
</reference>
<dbReference type="EMBL" id="LAZR01022608">
    <property type="protein sequence ID" value="KKL81277.1"/>
    <property type="molecule type" value="Genomic_DNA"/>
</dbReference>
<sequence length="129" mass="13440">MANMTIGAVTGETISGKKSRLRKVTFTHTASGTAAGSATTAFTITGKLLRYITTGGDAEWQFTLNDGTAVIFSSGNLTATATSGILNVHATQPHDGIAMVDQTLLCTTANVTTTAPTITIIWEESDTTR</sequence>
<comment type="caution">
    <text evidence="1">The sequence shown here is derived from an EMBL/GenBank/DDBJ whole genome shotgun (WGS) entry which is preliminary data.</text>
</comment>
<evidence type="ECO:0000313" key="1">
    <source>
        <dbReference type="EMBL" id="KKL81277.1"/>
    </source>
</evidence>
<proteinExistence type="predicted"/>
<dbReference type="AlphaFoldDB" id="A0A0F9I1Q3"/>
<name>A0A0F9I1Q3_9ZZZZ</name>
<gene>
    <name evidence="1" type="ORF">LCGC14_1996380</name>
</gene>
<organism evidence="1">
    <name type="scientific">marine sediment metagenome</name>
    <dbReference type="NCBI Taxonomy" id="412755"/>
    <lineage>
        <taxon>unclassified sequences</taxon>
        <taxon>metagenomes</taxon>
        <taxon>ecological metagenomes</taxon>
    </lineage>
</organism>
<accession>A0A0F9I1Q3</accession>
<protein>
    <submittedName>
        <fullName evidence="1">Uncharacterized protein</fullName>
    </submittedName>
</protein>